<dbReference type="InterPro" id="IPR000286">
    <property type="entry name" value="HDACs"/>
</dbReference>
<dbReference type="InterPro" id="IPR023801">
    <property type="entry name" value="His_deacetylse_dom"/>
</dbReference>
<reference evidence="9" key="1">
    <citation type="submission" date="2023-07" db="EMBL/GenBank/DDBJ databases">
        <title>A chromosome-level genome assembly of Lolium multiflorum.</title>
        <authorList>
            <person name="Chen Y."/>
            <person name="Copetti D."/>
            <person name="Kolliker R."/>
            <person name="Studer B."/>
        </authorList>
    </citation>
    <scope>NUCLEOTIDE SEQUENCE</scope>
    <source>
        <strain evidence="9">02402/16</strain>
        <tissue evidence="9">Leaf</tissue>
    </source>
</reference>
<dbReference type="Proteomes" id="UP001231189">
    <property type="component" value="Unassembled WGS sequence"/>
</dbReference>
<dbReference type="GO" id="GO:0040029">
    <property type="term" value="P:epigenetic regulation of gene expression"/>
    <property type="evidence" value="ECO:0007669"/>
    <property type="project" value="TreeGrafter"/>
</dbReference>
<evidence type="ECO:0000259" key="8">
    <source>
        <dbReference type="PROSITE" id="PS50177"/>
    </source>
</evidence>
<evidence type="ECO:0000256" key="5">
    <source>
        <dbReference type="ARBA" id="ARBA00022853"/>
    </source>
</evidence>
<dbReference type="Gene3D" id="3.40.800.20">
    <property type="entry name" value="Histone deacetylase domain"/>
    <property type="match status" value="1"/>
</dbReference>
<dbReference type="PRINTS" id="PR01270">
    <property type="entry name" value="HDASUPER"/>
</dbReference>
<organism evidence="9 10">
    <name type="scientific">Lolium multiflorum</name>
    <name type="common">Italian ryegrass</name>
    <name type="synonym">Lolium perenne subsp. multiflorum</name>
    <dbReference type="NCBI Taxonomy" id="4521"/>
    <lineage>
        <taxon>Eukaryota</taxon>
        <taxon>Viridiplantae</taxon>
        <taxon>Streptophyta</taxon>
        <taxon>Embryophyta</taxon>
        <taxon>Tracheophyta</taxon>
        <taxon>Spermatophyta</taxon>
        <taxon>Magnoliopsida</taxon>
        <taxon>Liliopsida</taxon>
        <taxon>Poales</taxon>
        <taxon>Poaceae</taxon>
        <taxon>BOP clade</taxon>
        <taxon>Pooideae</taxon>
        <taxon>Poodae</taxon>
        <taxon>Poeae</taxon>
        <taxon>Poeae Chloroplast Group 2 (Poeae type)</taxon>
        <taxon>Loliodinae</taxon>
        <taxon>Loliinae</taxon>
        <taxon>Lolium</taxon>
    </lineage>
</organism>
<dbReference type="Pfam" id="PF02136">
    <property type="entry name" value="NTF2"/>
    <property type="match status" value="1"/>
</dbReference>
<dbReference type="GO" id="GO:0000118">
    <property type="term" value="C:histone deacetylase complex"/>
    <property type="evidence" value="ECO:0007669"/>
    <property type="project" value="TreeGrafter"/>
</dbReference>
<dbReference type="InterPro" id="IPR023696">
    <property type="entry name" value="Ureohydrolase_dom_sf"/>
</dbReference>
<keyword evidence="10" id="KW-1185">Reference proteome</keyword>
<dbReference type="GO" id="GO:0141221">
    <property type="term" value="F:histone deacetylase activity, hydrolytic mechanism"/>
    <property type="evidence" value="ECO:0007669"/>
    <property type="project" value="UniProtKB-EC"/>
</dbReference>
<evidence type="ECO:0000313" key="9">
    <source>
        <dbReference type="EMBL" id="KAK1667047.1"/>
    </source>
</evidence>
<dbReference type="InterPro" id="IPR018222">
    <property type="entry name" value="Nuclear_transport_factor_2_euk"/>
</dbReference>
<dbReference type="PRINTS" id="PR01271">
    <property type="entry name" value="HISDACETLASE"/>
</dbReference>
<dbReference type="GO" id="GO:0005737">
    <property type="term" value="C:cytoplasm"/>
    <property type="evidence" value="ECO:0007669"/>
    <property type="project" value="TreeGrafter"/>
</dbReference>
<feature type="region of interest" description="Disordered" evidence="7">
    <location>
        <begin position="1"/>
        <end position="25"/>
    </location>
</feature>
<evidence type="ECO:0000256" key="2">
    <source>
        <dbReference type="ARBA" id="ARBA00006457"/>
    </source>
</evidence>
<comment type="similarity">
    <text evidence="2">Belongs to the histone deacetylase family. HD type 1 subfamily.</text>
</comment>
<protein>
    <recommendedName>
        <fullName evidence="3">histone deacetylase</fullName>
        <ecNumber evidence="3">3.5.1.98</ecNumber>
    </recommendedName>
</protein>
<evidence type="ECO:0000256" key="4">
    <source>
        <dbReference type="ARBA" id="ARBA00022801"/>
    </source>
</evidence>
<evidence type="ECO:0000256" key="1">
    <source>
        <dbReference type="ARBA" id="ARBA00001947"/>
    </source>
</evidence>
<dbReference type="InterPro" id="IPR032710">
    <property type="entry name" value="NTF2-like_dom_sf"/>
</dbReference>
<comment type="catalytic activity">
    <reaction evidence="6">
        <text>N(6)-acetyl-L-lysyl-[histone] + H2O = L-lysyl-[histone] + acetate</text>
        <dbReference type="Rhea" id="RHEA:58196"/>
        <dbReference type="Rhea" id="RHEA-COMP:9845"/>
        <dbReference type="Rhea" id="RHEA-COMP:11338"/>
        <dbReference type="ChEBI" id="CHEBI:15377"/>
        <dbReference type="ChEBI" id="CHEBI:29969"/>
        <dbReference type="ChEBI" id="CHEBI:30089"/>
        <dbReference type="ChEBI" id="CHEBI:61930"/>
        <dbReference type="EC" id="3.5.1.98"/>
    </reaction>
</comment>
<dbReference type="PANTHER" id="PTHR10625:SF25">
    <property type="entry name" value="HISTONE DEACETYLASE 18-RELATED"/>
    <property type="match status" value="1"/>
</dbReference>
<dbReference type="Gene3D" id="3.10.450.50">
    <property type="match status" value="1"/>
</dbReference>
<dbReference type="InterPro" id="IPR003084">
    <property type="entry name" value="HDAC_I/II"/>
</dbReference>
<evidence type="ECO:0000313" key="10">
    <source>
        <dbReference type="Proteomes" id="UP001231189"/>
    </source>
</evidence>
<dbReference type="EC" id="3.5.1.98" evidence="3"/>
<keyword evidence="5" id="KW-0156">Chromatin regulator</keyword>
<comment type="caution">
    <text evidence="9">The sequence shown here is derived from an EMBL/GenBank/DDBJ whole genome shotgun (WGS) entry which is preliminary data.</text>
</comment>
<dbReference type="AlphaFoldDB" id="A0AAD8SZD1"/>
<gene>
    <name evidence="9" type="ORF">QYE76_055206</name>
</gene>
<dbReference type="Pfam" id="PF00850">
    <property type="entry name" value="Hist_deacetyl"/>
    <property type="match status" value="1"/>
</dbReference>
<dbReference type="EMBL" id="JAUUTY010000003">
    <property type="protein sequence ID" value="KAK1667047.1"/>
    <property type="molecule type" value="Genomic_DNA"/>
</dbReference>
<evidence type="ECO:0000256" key="3">
    <source>
        <dbReference type="ARBA" id="ARBA00012111"/>
    </source>
</evidence>
<dbReference type="InterPro" id="IPR002075">
    <property type="entry name" value="NTF2_dom"/>
</dbReference>
<accession>A0AAD8SZD1</accession>
<comment type="cofactor">
    <cofactor evidence="1">
        <name>Zn(2+)</name>
        <dbReference type="ChEBI" id="CHEBI:29105"/>
    </cofactor>
</comment>
<dbReference type="SUPFAM" id="SSF54427">
    <property type="entry name" value="NTF2-like"/>
    <property type="match status" value="1"/>
</dbReference>
<name>A0AAD8SZD1_LOLMU</name>
<proteinExistence type="inferred from homology"/>
<dbReference type="PROSITE" id="PS50177">
    <property type="entry name" value="NTF2_DOMAIN"/>
    <property type="match status" value="1"/>
</dbReference>
<dbReference type="PANTHER" id="PTHR10625">
    <property type="entry name" value="HISTONE DEACETYLASE HDAC1-RELATED"/>
    <property type="match status" value="1"/>
</dbReference>
<dbReference type="InterPro" id="IPR037138">
    <property type="entry name" value="His_deacetylse_dom_sf"/>
</dbReference>
<evidence type="ECO:0000256" key="6">
    <source>
        <dbReference type="ARBA" id="ARBA00048287"/>
    </source>
</evidence>
<dbReference type="SUPFAM" id="SSF52768">
    <property type="entry name" value="Arginase/deacetylase"/>
    <property type="match status" value="1"/>
</dbReference>
<keyword evidence="4" id="KW-0378">Hydrolase</keyword>
<evidence type="ECO:0000256" key="7">
    <source>
        <dbReference type="SAM" id="MobiDB-lite"/>
    </source>
</evidence>
<feature type="domain" description="NTF2" evidence="8">
    <location>
        <begin position="134"/>
        <end position="248"/>
    </location>
</feature>
<sequence length="697" mass="77024">MADRPAATRGVYEADPFRTSSSHGARPVRRVGQADLAAAGVDLDAAAVVSAERRVHRVDTGDLAAAGVDLDAAAVVSAERRGCRGDPNALVAAVAGNGKATVSYDPSPVKFDGDAVYLDAADVLSAAGEELQMGAQKFVSIFYKTLNEKPSTIYKFYDEDAVLVWTPHSKNLTSEIRTKKVIKWYMSDAELSPSTQFYPHCFVAQKQGDLIVLVVNGNCKGFGLKRSNYVQSFLLTKKWIILSDFLFVFKHDTPIRVPRNQARPVHLAAGQSIRFFEQSSSFKDSKEIEQDKHLVDFRTGKWSSFTGSKEIEQDNHLVDSRTGKFTVRNTVAVVYDDRMLLHKPDFYCKDGSVRMIQHKEPDVVDDIPERISCIMDKLSKDNLMDRVTIVEPSFASVDDVLAAHSPDYAQFIECLPPSPANLDKYMFYNTPDMFCSEGTRDAVLLAAGAAIKAAQLVNSGEYQKAFAIVRPPGHHAGRDEAEGFCYFNNLVIAALNLLRKHQVKKILGVDWDVHHGNGTQELLYSSNEVLFFSCFNNALHYPKTMKQGVQHVGKGKGAGYNVNVPLRTNFGNADMLYVWEEILLPLLKEFNPDIILLSCGFDAALGDIGCAKVTAPCYATLLHKLIESGNGKVVLILEGGYNLPVLADCASHCVRLMTGDTEVLLKDDTRPPPKSTKDTVNLLKHHLSRYWEVFKGC</sequence>
<dbReference type="CDD" id="cd09992">
    <property type="entry name" value="HDAC_classII"/>
    <property type="match status" value="1"/>
</dbReference>